<dbReference type="STRING" id="692418.SAMN04488029_1152"/>
<dbReference type="SUPFAM" id="SSF52402">
    <property type="entry name" value="Adenine nucleotide alpha hydrolases-like"/>
    <property type="match status" value="2"/>
</dbReference>
<dbReference type="InterPro" id="IPR006015">
    <property type="entry name" value="Universal_stress_UspA"/>
</dbReference>
<sequence length="283" mass="31752">MKNIKNLLVPIDFTEESVAGLKAANQFATKFKSQVHVVHFLPYHPVVTPVYPGDASMIVNSAVQEQQMEREKSHVLKKIKTEMDLYLSEGLRGRIYIVSDTLNSGMNDLLDDIEIDLIISGTSRDNNLLEKFSGNNTEKMIRKSGIPVLAISNYADINLNNVLIATDLSTELPGRLYDMCRLLENHGATIHFVNVDTTQLLNEADTLPKMTALVKSIGLRNYRIHIVSNKAEVNGILNIVDQIHPGLILMKTYQKSNFWTFFEGSLAEKVIKETDVPVLVEQV</sequence>
<dbReference type="EMBL" id="FWYF01000001">
    <property type="protein sequence ID" value="SMD32801.1"/>
    <property type="molecule type" value="Genomic_DNA"/>
</dbReference>
<dbReference type="Gene3D" id="3.40.50.620">
    <property type="entry name" value="HUPs"/>
    <property type="match status" value="2"/>
</dbReference>
<evidence type="ECO:0000313" key="3">
    <source>
        <dbReference type="EMBL" id="SMD32801.1"/>
    </source>
</evidence>
<feature type="domain" description="UspA" evidence="2">
    <location>
        <begin position="160"/>
        <end position="280"/>
    </location>
</feature>
<dbReference type="InterPro" id="IPR014729">
    <property type="entry name" value="Rossmann-like_a/b/a_fold"/>
</dbReference>
<evidence type="ECO:0000256" key="1">
    <source>
        <dbReference type="ARBA" id="ARBA00008791"/>
    </source>
</evidence>
<dbReference type="Proteomes" id="UP000192472">
    <property type="component" value="Unassembled WGS sequence"/>
</dbReference>
<organism evidence="3 4">
    <name type="scientific">Reichenbachiella faecimaris</name>
    <dbReference type="NCBI Taxonomy" id="692418"/>
    <lineage>
        <taxon>Bacteria</taxon>
        <taxon>Pseudomonadati</taxon>
        <taxon>Bacteroidota</taxon>
        <taxon>Cytophagia</taxon>
        <taxon>Cytophagales</taxon>
        <taxon>Reichenbachiellaceae</taxon>
        <taxon>Reichenbachiella</taxon>
    </lineage>
</organism>
<dbReference type="CDD" id="cd00293">
    <property type="entry name" value="USP-like"/>
    <property type="match status" value="2"/>
</dbReference>
<proteinExistence type="inferred from homology"/>
<reference evidence="3 4" key="1">
    <citation type="submission" date="2017-04" db="EMBL/GenBank/DDBJ databases">
        <authorList>
            <person name="Afonso C.L."/>
            <person name="Miller P.J."/>
            <person name="Scott M.A."/>
            <person name="Spackman E."/>
            <person name="Goraichik I."/>
            <person name="Dimitrov K.M."/>
            <person name="Suarez D.L."/>
            <person name="Swayne D.E."/>
        </authorList>
    </citation>
    <scope>NUCLEOTIDE SEQUENCE [LARGE SCALE GENOMIC DNA]</scope>
    <source>
        <strain evidence="3 4">DSM 26133</strain>
    </source>
</reference>
<protein>
    <submittedName>
        <fullName evidence="3">Nucleotide-binding universal stress protein, UspA family</fullName>
    </submittedName>
</protein>
<dbReference type="PRINTS" id="PR01438">
    <property type="entry name" value="UNVRSLSTRESS"/>
</dbReference>
<keyword evidence="4" id="KW-1185">Reference proteome</keyword>
<dbReference type="PANTHER" id="PTHR46268:SF6">
    <property type="entry name" value="UNIVERSAL STRESS PROTEIN UP12"/>
    <property type="match status" value="1"/>
</dbReference>
<dbReference type="Pfam" id="PF00582">
    <property type="entry name" value="Usp"/>
    <property type="match status" value="2"/>
</dbReference>
<dbReference type="InterPro" id="IPR006016">
    <property type="entry name" value="UspA"/>
</dbReference>
<name>A0A1W2G866_REIFA</name>
<feature type="domain" description="UspA" evidence="2">
    <location>
        <begin position="4"/>
        <end position="151"/>
    </location>
</feature>
<evidence type="ECO:0000313" key="4">
    <source>
        <dbReference type="Proteomes" id="UP000192472"/>
    </source>
</evidence>
<accession>A0A1W2G866</accession>
<gene>
    <name evidence="3" type="ORF">SAMN04488029_1152</name>
</gene>
<evidence type="ECO:0000259" key="2">
    <source>
        <dbReference type="Pfam" id="PF00582"/>
    </source>
</evidence>
<dbReference type="PANTHER" id="PTHR46268">
    <property type="entry name" value="STRESS RESPONSE PROTEIN NHAX"/>
    <property type="match status" value="1"/>
</dbReference>
<dbReference type="AlphaFoldDB" id="A0A1W2G866"/>
<comment type="similarity">
    <text evidence="1">Belongs to the universal stress protein A family.</text>
</comment>